<dbReference type="Pfam" id="PF00159">
    <property type="entry name" value="Hormone_3"/>
    <property type="match status" value="1"/>
</dbReference>
<dbReference type="PROSITE" id="PS00265">
    <property type="entry name" value="PANCREATIC_HORMONE_1"/>
    <property type="match status" value="1"/>
</dbReference>
<dbReference type="InterPro" id="IPR020392">
    <property type="entry name" value="Pancreatic_hormone-like_CS"/>
</dbReference>
<comment type="similarity">
    <text evidence="2">Belongs to the NPY family.</text>
</comment>
<accession>A0A267F9J3</accession>
<organism evidence="5 7">
    <name type="scientific">Macrostomum lignano</name>
    <dbReference type="NCBI Taxonomy" id="282301"/>
    <lineage>
        <taxon>Eukaryota</taxon>
        <taxon>Metazoa</taxon>
        <taxon>Spiralia</taxon>
        <taxon>Lophotrochozoa</taxon>
        <taxon>Platyhelminthes</taxon>
        <taxon>Rhabditophora</taxon>
        <taxon>Macrostomorpha</taxon>
        <taxon>Macrostomida</taxon>
        <taxon>Macrostomidae</taxon>
        <taxon>Macrostomum</taxon>
    </lineage>
</organism>
<feature type="chain" id="PRO_5011916099" evidence="4">
    <location>
        <begin position="27"/>
        <end position="94"/>
    </location>
</feature>
<comment type="caution">
    <text evidence="5">The sequence shown here is derived from an EMBL/GenBank/DDBJ whole genome shotgun (WGS) entry which is preliminary data.</text>
</comment>
<dbReference type="EMBL" id="NIVC01001237">
    <property type="protein sequence ID" value="PAA70446.1"/>
    <property type="molecule type" value="Genomic_DNA"/>
</dbReference>
<evidence type="ECO:0000313" key="6">
    <source>
        <dbReference type="EMBL" id="PAA86981.1"/>
    </source>
</evidence>
<name>A0A267F9J3_9PLAT</name>
<gene>
    <name evidence="5" type="ORF">BOX15_Mlig012587g1</name>
    <name evidence="6" type="ORF">BOX15_Mlig012587g3</name>
</gene>
<dbReference type="GO" id="GO:0005179">
    <property type="term" value="F:hormone activity"/>
    <property type="evidence" value="ECO:0007669"/>
    <property type="project" value="InterPro"/>
</dbReference>
<reference evidence="5 7" key="1">
    <citation type="submission" date="2017-06" db="EMBL/GenBank/DDBJ databases">
        <title>A platform for efficient transgenesis in Macrostomum lignano, a flatworm model organism for stem cell research.</title>
        <authorList>
            <person name="Berezikov E."/>
        </authorList>
    </citation>
    <scope>NUCLEOTIDE SEQUENCE [LARGE SCALE GENOMIC DNA]</scope>
    <source>
        <strain evidence="5">DV1</strain>
        <tissue evidence="5">Whole organism</tissue>
    </source>
</reference>
<evidence type="ECO:0000256" key="1">
    <source>
        <dbReference type="ARBA" id="ARBA00004613"/>
    </source>
</evidence>
<proteinExistence type="inferred from homology"/>
<keyword evidence="7" id="KW-1185">Reference proteome</keyword>
<feature type="signal peptide" evidence="4">
    <location>
        <begin position="1"/>
        <end position="26"/>
    </location>
</feature>
<evidence type="ECO:0000256" key="4">
    <source>
        <dbReference type="SAM" id="SignalP"/>
    </source>
</evidence>
<dbReference type="AlphaFoldDB" id="A0A267F9J3"/>
<dbReference type="PROSITE" id="PS50276">
    <property type="entry name" value="PANCREATIC_HORMONE_2"/>
    <property type="match status" value="1"/>
</dbReference>
<keyword evidence="3" id="KW-0964">Secreted</keyword>
<dbReference type="InterPro" id="IPR001955">
    <property type="entry name" value="Pancreatic_hormone-like"/>
</dbReference>
<sequence length="94" mass="10655">MGIAARVLLISLPLVLLAVTSTVAMATQPGENDADFGWTVPHRLARRRQFSVAPPKFESAEQFEAYMDRLETYLKLLGRQRFGKRLTSRHFYGS</sequence>
<protein>
    <submittedName>
        <fullName evidence="5">Uncharacterized protein</fullName>
    </submittedName>
</protein>
<dbReference type="GO" id="GO:0005576">
    <property type="term" value="C:extracellular region"/>
    <property type="evidence" value="ECO:0007669"/>
    <property type="project" value="UniProtKB-SubCell"/>
</dbReference>
<evidence type="ECO:0000313" key="5">
    <source>
        <dbReference type="EMBL" id="PAA70446.1"/>
    </source>
</evidence>
<evidence type="ECO:0000256" key="3">
    <source>
        <dbReference type="ARBA" id="ARBA00022525"/>
    </source>
</evidence>
<evidence type="ECO:0000256" key="2">
    <source>
        <dbReference type="ARBA" id="ARBA00010022"/>
    </source>
</evidence>
<keyword evidence="4" id="KW-0732">Signal</keyword>
<comment type="subcellular location">
    <subcellularLocation>
        <location evidence="1">Secreted</location>
    </subcellularLocation>
</comment>
<dbReference type="OrthoDB" id="9901897at2759"/>
<dbReference type="EMBL" id="NIVC01000255">
    <property type="protein sequence ID" value="PAA86981.1"/>
    <property type="molecule type" value="Genomic_DNA"/>
</dbReference>
<dbReference type="Proteomes" id="UP000215902">
    <property type="component" value="Unassembled WGS sequence"/>
</dbReference>
<evidence type="ECO:0000313" key="7">
    <source>
        <dbReference type="Proteomes" id="UP000215902"/>
    </source>
</evidence>